<accession>A0A841Z368</accession>
<protein>
    <submittedName>
        <fullName evidence="1">Uncharacterized protein</fullName>
    </submittedName>
</protein>
<sequence>MENISVGKSFELYLDTLSQCGEETLKLADIEVEHLILEEFIIGATAFFSKYTLERLEENGIIDAEISEKSKLLQRKIMEFDGTELWNVHSIRSASEWANIILLSDEIKNKINQKWTTEEIEYLYSIS</sequence>
<proteinExistence type="predicted"/>
<comment type="caution">
    <text evidence="1">The sequence shown here is derived from an EMBL/GenBank/DDBJ whole genome shotgun (WGS) entry which is preliminary data.</text>
</comment>
<name>A0A841Z368_9LIST</name>
<dbReference type="EMBL" id="JAARRL010000004">
    <property type="protein sequence ID" value="MBC1499648.1"/>
    <property type="molecule type" value="Genomic_DNA"/>
</dbReference>
<organism evidence="1 2">
    <name type="scientific">Listeria weihenstephanensis</name>
    <dbReference type="NCBI Taxonomy" id="1006155"/>
    <lineage>
        <taxon>Bacteria</taxon>
        <taxon>Bacillati</taxon>
        <taxon>Bacillota</taxon>
        <taxon>Bacilli</taxon>
        <taxon>Bacillales</taxon>
        <taxon>Listeriaceae</taxon>
        <taxon>Listeria</taxon>
    </lineage>
</organism>
<reference evidence="1 2" key="1">
    <citation type="submission" date="2020-03" db="EMBL/GenBank/DDBJ databases">
        <title>Soil Listeria distribution.</title>
        <authorList>
            <person name="Liao J."/>
            <person name="Wiedmann M."/>
        </authorList>
    </citation>
    <scope>NUCLEOTIDE SEQUENCE [LARGE SCALE GENOMIC DNA]</scope>
    <source>
        <strain evidence="1 2">FSL L7-1523</strain>
    </source>
</reference>
<evidence type="ECO:0000313" key="2">
    <source>
        <dbReference type="Proteomes" id="UP000564536"/>
    </source>
</evidence>
<dbReference type="AlphaFoldDB" id="A0A841Z368"/>
<gene>
    <name evidence="1" type="ORF">HB943_03460</name>
</gene>
<evidence type="ECO:0000313" key="1">
    <source>
        <dbReference type="EMBL" id="MBC1499648.1"/>
    </source>
</evidence>
<dbReference type="RefSeq" id="WP_185424858.1">
    <property type="nucleotide sequence ID" value="NZ_JAARRL010000004.1"/>
</dbReference>
<dbReference type="Proteomes" id="UP000564536">
    <property type="component" value="Unassembled WGS sequence"/>
</dbReference>